<reference evidence="10" key="1">
    <citation type="submission" date="2020-10" db="EMBL/GenBank/DDBJ databases">
        <authorList>
            <person name="Gilroy R."/>
        </authorList>
    </citation>
    <scope>NUCLEOTIDE SEQUENCE</scope>
    <source>
        <strain evidence="10">7463</strain>
    </source>
</reference>
<evidence type="ECO:0000313" key="11">
    <source>
        <dbReference type="Proteomes" id="UP000824083"/>
    </source>
</evidence>
<dbReference type="InterPro" id="IPR013525">
    <property type="entry name" value="ABC2_TM"/>
</dbReference>
<dbReference type="PANTHER" id="PTHR30294:SF29">
    <property type="entry name" value="MULTIDRUG ABC TRANSPORTER PERMEASE YBHS-RELATED"/>
    <property type="match status" value="1"/>
</dbReference>
<gene>
    <name evidence="10" type="ORF">IAC56_04560</name>
</gene>
<comment type="subcellular location">
    <subcellularLocation>
        <location evidence="1">Cell membrane</location>
        <topology evidence="1">Multi-pass membrane protein</topology>
    </subcellularLocation>
</comment>
<dbReference type="PANTHER" id="PTHR30294">
    <property type="entry name" value="MEMBRANE COMPONENT OF ABC TRANSPORTER YHHJ-RELATED"/>
    <property type="match status" value="1"/>
</dbReference>
<evidence type="ECO:0000313" key="10">
    <source>
        <dbReference type="EMBL" id="HIU37524.1"/>
    </source>
</evidence>
<dbReference type="GO" id="GO:0005886">
    <property type="term" value="C:plasma membrane"/>
    <property type="evidence" value="ECO:0007669"/>
    <property type="project" value="UniProtKB-SubCell"/>
</dbReference>
<dbReference type="PROSITE" id="PS51012">
    <property type="entry name" value="ABC_TM2"/>
    <property type="match status" value="1"/>
</dbReference>
<evidence type="ECO:0000256" key="1">
    <source>
        <dbReference type="ARBA" id="ARBA00004651"/>
    </source>
</evidence>
<keyword evidence="5 8" id="KW-0812">Transmembrane</keyword>
<accession>A0A9D1LF77</accession>
<proteinExistence type="inferred from homology"/>
<feature type="transmembrane region" description="Helical" evidence="8">
    <location>
        <begin position="217"/>
        <end position="241"/>
    </location>
</feature>
<feature type="transmembrane region" description="Helical" evidence="8">
    <location>
        <begin position="168"/>
        <end position="191"/>
    </location>
</feature>
<dbReference type="InterPro" id="IPR051449">
    <property type="entry name" value="ABC-2_transporter_component"/>
</dbReference>
<dbReference type="EMBL" id="DVMY01000075">
    <property type="protein sequence ID" value="HIU37524.1"/>
    <property type="molecule type" value="Genomic_DNA"/>
</dbReference>
<evidence type="ECO:0000256" key="4">
    <source>
        <dbReference type="ARBA" id="ARBA00022475"/>
    </source>
</evidence>
<feature type="transmembrane region" description="Helical" evidence="8">
    <location>
        <begin position="281"/>
        <end position="298"/>
    </location>
</feature>
<sequence length="364" mass="40241">MIRANEFWRHVFALSLKETRQILRDRSAILVGAVLPLILLILFGYGISFDVKDIRLGVVNDLTQPHSTLYAQALTHNASFDVSHFPSRREALRALDRFEIEAVVFFEKTTQVGQTQLLVDAIDAPRATMVANSVLSTIQSAGSVAQKEAGISVIPRIWFNESAESRWYLVPGLIVIILTMIGTMLTGLVIAREWERGTMEALLATPISPWALLFSKIIPYFVLGAFGWVLCMVAAVFVYHVPIRGGLWLISLSSAIYLLVSLCIGLVISGATRSQFLSSQIALLASFLPAVILSGFIFDLRSAPHWANVVAYALPPVYFLELLKVGFLTGGMHALVIQNLFVLSAYAVVLLLLARHFCQKRLRA</sequence>
<evidence type="ECO:0000256" key="2">
    <source>
        <dbReference type="ARBA" id="ARBA00007783"/>
    </source>
</evidence>
<evidence type="ECO:0000256" key="3">
    <source>
        <dbReference type="ARBA" id="ARBA00022448"/>
    </source>
</evidence>
<evidence type="ECO:0000256" key="6">
    <source>
        <dbReference type="ARBA" id="ARBA00022989"/>
    </source>
</evidence>
<keyword evidence="7 8" id="KW-0472">Membrane</keyword>
<evidence type="ECO:0000259" key="9">
    <source>
        <dbReference type="PROSITE" id="PS51012"/>
    </source>
</evidence>
<dbReference type="InterPro" id="IPR047817">
    <property type="entry name" value="ABC2_TM_bact-type"/>
</dbReference>
<organism evidence="10 11">
    <name type="scientific">Candidatus Aphodousia faecigallinarum</name>
    <dbReference type="NCBI Taxonomy" id="2840677"/>
    <lineage>
        <taxon>Bacteria</taxon>
        <taxon>Pseudomonadati</taxon>
        <taxon>Pseudomonadota</taxon>
        <taxon>Betaproteobacteria</taxon>
        <taxon>Burkholderiales</taxon>
        <taxon>Sutterellaceae</taxon>
        <taxon>Sutterellaceae incertae sedis</taxon>
        <taxon>Candidatus Aphodousia</taxon>
    </lineage>
</organism>
<keyword evidence="3" id="KW-0813">Transport</keyword>
<dbReference type="Proteomes" id="UP000824083">
    <property type="component" value="Unassembled WGS sequence"/>
</dbReference>
<feature type="transmembrane region" description="Helical" evidence="8">
    <location>
        <begin position="27"/>
        <end position="47"/>
    </location>
</feature>
<feature type="domain" description="ABC transmembrane type-2" evidence="9">
    <location>
        <begin position="116"/>
        <end position="361"/>
    </location>
</feature>
<evidence type="ECO:0000256" key="7">
    <source>
        <dbReference type="ARBA" id="ARBA00023136"/>
    </source>
</evidence>
<comment type="caution">
    <text evidence="10">The sequence shown here is derived from an EMBL/GenBank/DDBJ whole genome shotgun (WGS) entry which is preliminary data.</text>
</comment>
<evidence type="ECO:0000256" key="5">
    <source>
        <dbReference type="ARBA" id="ARBA00022692"/>
    </source>
</evidence>
<keyword evidence="4" id="KW-1003">Cell membrane</keyword>
<feature type="transmembrane region" description="Helical" evidence="8">
    <location>
        <begin position="332"/>
        <end position="354"/>
    </location>
</feature>
<keyword evidence="6 8" id="KW-1133">Transmembrane helix</keyword>
<feature type="transmembrane region" description="Helical" evidence="8">
    <location>
        <begin position="247"/>
        <end position="269"/>
    </location>
</feature>
<name>A0A9D1LF77_9BURK</name>
<dbReference type="Pfam" id="PF12698">
    <property type="entry name" value="ABC2_membrane_3"/>
    <property type="match status" value="1"/>
</dbReference>
<protein>
    <submittedName>
        <fullName evidence="10">ABC transporter permease</fullName>
    </submittedName>
</protein>
<dbReference type="AlphaFoldDB" id="A0A9D1LF77"/>
<comment type="similarity">
    <text evidence="2">Belongs to the ABC-2 integral membrane protein family.</text>
</comment>
<evidence type="ECO:0000256" key="8">
    <source>
        <dbReference type="SAM" id="Phobius"/>
    </source>
</evidence>
<dbReference type="GO" id="GO:0140359">
    <property type="term" value="F:ABC-type transporter activity"/>
    <property type="evidence" value="ECO:0007669"/>
    <property type="project" value="InterPro"/>
</dbReference>
<reference evidence="10" key="2">
    <citation type="journal article" date="2021" name="PeerJ">
        <title>Extensive microbial diversity within the chicken gut microbiome revealed by metagenomics and culture.</title>
        <authorList>
            <person name="Gilroy R."/>
            <person name="Ravi A."/>
            <person name="Getino M."/>
            <person name="Pursley I."/>
            <person name="Horton D.L."/>
            <person name="Alikhan N.F."/>
            <person name="Baker D."/>
            <person name="Gharbi K."/>
            <person name="Hall N."/>
            <person name="Watson M."/>
            <person name="Adriaenssens E.M."/>
            <person name="Foster-Nyarko E."/>
            <person name="Jarju S."/>
            <person name="Secka A."/>
            <person name="Antonio M."/>
            <person name="Oren A."/>
            <person name="Chaudhuri R.R."/>
            <person name="La Ragione R."/>
            <person name="Hildebrand F."/>
            <person name="Pallen M.J."/>
        </authorList>
    </citation>
    <scope>NUCLEOTIDE SEQUENCE</scope>
    <source>
        <strain evidence="10">7463</strain>
    </source>
</reference>